<keyword evidence="5 8" id="KW-0418">Kinase</keyword>
<dbReference type="AlphaFoldDB" id="A0A0A2C5W6"/>
<keyword evidence="4" id="KW-0808">Transferase</keyword>
<evidence type="ECO:0000256" key="6">
    <source>
        <dbReference type="ARBA" id="ARBA00023012"/>
    </source>
</evidence>
<evidence type="ECO:0000313" key="8">
    <source>
        <dbReference type="EMBL" id="KGG20290.1"/>
    </source>
</evidence>
<dbReference type="SMART" id="SM00388">
    <property type="entry name" value="HisKA"/>
    <property type="match status" value="1"/>
</dbReference>
<dbReference type="PANTHER" id="PTHR45453">
    <property type="entry name" value="PHOSPHATE REGULON SENSOR PROTEIN PHOR"/>
    <property type="match status" value="1"/>
</dbReference>
<reference evidence="9" key="1">
    <citation type="journal article" date="2014" name="Sci. Data">
        <title>Genomes of diverse isolates of the marine cyanobacterium Prochlorococcus.</title>
        <authorList>
            <person name="Biller S."/>
            <person name="Berube P."/>
            <person name="Thompson J."/>
            <person name="Kelly L."/>
            <person name="Roggensack S."/>
            <person name="Awad L."/>
            <person name="Roache-Johnson K."/>
            <person name="Ding H."/>
            <person name="Giovannoni S.J."/>
            <person name="Moore L.R."/>
            <person name="Chisholm S.W."/>
        </authorList>
    </citation>
    <scope>NUCLEOTIDE SEQUENCE [LARGE SCALE GENOMIC DNA]</scope>
    <source>
        <strain evidence="9">PAC1</strain>
    </source>
</reference>
<evidence type="ECO:0000256" key="1">
    <source>
        <dbReference type="ARBA" id="ARBA00000085"/>
    </source>
</evidence>
<dbReference type="SMART" id="SM00387">
    <property type="entry name" value="HATPase_c"/>
    <property type="match status" value="1"/>
</dbReference>
<proteinExistence type="predicted"/>
<dbReference type="CDD" id="cd00082">
    <property type="entry name" value="HisKA"/>
    <property type="match status" value="1"/>
</dbReference>
<dbReference type="Pfam" id="PF00512">
    <property type="entry name" value="HisKA"/>
    <property type="match status" value="1"/>
</dbReference>
<name>A0A0A2C5W6_PROMR</name>
<accession>A0A0A2C5W6</accession>
<dbReference type="InterPro" id="IPR005467">
    <property type="entry name" value="His_kinase_dom"/>
</dbReference>
<evidence type="ECO:0000256" key="2">
    <source>
        <dbReference type="ARBA" id="ARBA00012438"/>
    </source>
</evidence>
<dbReference type="Gene3D" id="3.30.565.10">
    <property type="entry name" value="Histidine kinase-like ATPase, C-terminal domain"/>
    <property type="match status" value="1"/>
</dbReference>
<dbReference type="GO" id="GO:0000155">
    <property type="term" value="F:phosphorelay sensor kinase activity"/>
    <property type="evidence" value="ECO:0007669"/>
    <property type="project" value="InterPro"/>
</dbReference>
<dbReference type="SUPFAM" id="SSF55874">
    <property type="entry name" value="ATPase domain of HSP90 chaperone/DNA topoisomerase II/histidine kinase"/>
    <property type="match status" value="1"/>
</dbReference>
<dbReference type="EC" id="2.7.13.3" evidence="2"/>
<gene>
    <name evidence="8" type="ORF">EV03_1252</name>
</gene>
<dbReference type="RefSeq" id="WP_036906221.1">
    <property type="nucleotide sequence ID" value="NZ_CP138967.1"/>
</dbReference>
<dbReference type="InterPro" id="IPR003661">
    <property type="entry name" value="HisK_dim/P_dom"/>
</dbReference>
<dbReference type="Pfam" id="PF02518">
    <property type="entry name" value="HATPase_c"/>
    <property type="match status" value="1"/>
</dbReference>
<comment type="catalytic activity">
    <reaction evidence="1">
        <text>ATP + protein L-histidine = ADP + protein N-phospho-L-histidine.</text>
        <dbReference type="EC" id="2.7.13.3"/>
    </reaction>
</comment>
<dbReference type="PROSITE" id="PS50109">
    <property type="entry name" value="HIS_KIN"/>
    <property type="match status" value="1"/>
</dbReference>
<dbReference type="InterPro" id="IPR036890">
    <property type="entry name" value="HATPase_C_sf"/>
</dbReference>
<dbReference type="Proteomes" id="UP000030392">
    <property type="component" value="Unassembled WGS sequence"/>
</dbReference>
<evidence type="ECO:0000256" key="4">
    <source>
        <dbReference type="ARBA" id="ARBA00022679"/>
    </source>
</evidence>
<comment type="caution">
    <text evidence="8">The sequence shown here is derived from an EMBL/GenBank/DDBJ whole genome shotgun (WGS) entry which is preliminary data.</text>
</comment>
<dbReference type="PANTHER" id="PTHR45453:SF1">
    <property type="entry name" value="PHOSPHATE REGULON SENSOR PROTEIN PHOR"/>
    <property type="match status" value="1"/>
</dbReference>
<dbReference type="GO" id="GO:0005886">
    <property type="term" value="C:plasma membrane"/>
    <property type="evidence" value="ECO:0007669"/>
    <property type="project" value="TreeGrafter"/>
</dbReference>
<dbReference type="InterPro" id="IPR036097">
    <property type="entry name" value="HisK_dim/P_sf"/>
</dbReference>
<sequence>MTSKQYSERFLNFVQQQLMSFQADQELEHVVVYVARSGESGSPTLEVVGQWPKSEKFLQPVETDTALRTPSSNRRWYPLQEGSILLGVIRAERFATEEEWRESLDQRLQSMSILMANSLASELDRKRLLDQLDDQKEQISLMVHQLRNPLAALGTYAKLLLRKIGPESENENLVKGLMNEQAQVNKYLSALDQLSQVKLPQADDGSNRLLLPPLLPSETCISVKSLIEPLIERAKARANLQGRNWYGPSKWPLWMEAKSISEGVIAEIVANLLENAFRYSPPKASIGIEVIEEGICIWDEGTPIKEEEREKIFQKGFRGESGSKMSGSGIGLALARDLARQLGGDLQLLVDPSQFKNSLPESGNAFVFNLEPK</sequence>
<dbReference type="InterPro" id="IPR050351">
    <property type="entry name" value="BphY/WalK/GraS-like"/>
</dbReference>
<feature type="domain" description="Histidine kinase" evidence="7">
    <location>
        <begin position="141"/>
        <end position="373"/>
    </location>
</feature>
<keyword evidence="6" id="KW-0902">Two-component regulatory system</keyword>
<dbReference type="EMBL" id="JNAX01000012">
    <property type="protein sequence ID" value="KGG20290.1"/>
    <property type="molecule type" value="Genomic_DNA"/>
</dbReference>
<keyword evidence="3" id="KW-0597">Phosphoprotein</keyword>
<dbReference type="InterPro" id="IPR003594">
    <property type="entry name" value="HATPase_dom"/>
</dbReference>
<evidence type="ECO:0000256" key="5">
    <source>
        <dbReference type="ARBA" id="ARBA00022777"/>
    </source>
</evidence>
<evidence type="ECO:0000256" key="3">
    <source>
        <dbReference type="ARBA" id="ARBA00022553"/>
    </source>
</evidence>
<evidence type="ECO:0000313" key="9">
    <source>
        <dbReference type="Proteomes" id="UP000030392"/>
    </source>
</evidence>
<protein>
    <recommendedName>
        <fullName evidence="2">histidine kinase</fullName>
        <ecNumber evidence="2">2.7.13.3</ecNumber>
    </recommendedName>
</protein>
<organism evidence="8 9">
    <name type="scientific">Prochlorococcus marinus str. PAC1</name>
    <dbReference type="NCBI Taxonomy" id="59924"/>
    <lineage>
        <taxon>Bacteria</taxon>
        <taxon>Bacillati</taxon>
        <taxon>Cyanobacteriota</taxon>
        <taxon>Cyanophyceae</taxon>
        <taxon>Synechococcales</taxon>
        <taxon>Prochlorococcaceae</taxon>
        <taxon>Prochlorococcus</taxon>
    </lineage>
</organism>
<evidence type="ECO:0000259" key="7">
    <source>
        <dbReference type="PROSITE" id="PS50109"/>
    </source>
</evidence>
<dbReference type="GO" id="GO:0016036">
    <property type="term" value="P:cellular response to phosphate starvation"/>
    <property type="evidence" value="ECO:0007669"/>
    <property type="project" value="TreeGrafter"/>
</dbReference>
<dbReference type="SUPFAM" id="SSF47384">
    <property type="entry name" value="Homodimeric domain of signal transducing histidine kinase"/>
    <property type="match status" value="1"/>
</dbReference>
<dbReference type="GO" id="GO:0004721">
    <property type="term" value="F:phosphoprotein phosphatase activity"/>
    <property type="evidence" value="ECO:0007669"/>
    <property type="project" value="TreeGrafter"/>
</dbReference>